<accession>A0A396HAG4</accession>
<dbReference type="AlphaFoldDB" id="A0A396HAG4"/>
<evidence type="ECO:0000256" key="3">
    <source>
        <dbReference type="SAM" id="SignalP"/>
    </source>
</evidence>
<feature type="signal peptide" evidence="3">
    <location>
        <begin position="1"/>
        <end position="21"/>
    </location>
</feature>
<keyword evidence="2" id="KW-0677">Repeat</keyword>
<dbReference type="InterPro" id="IPR013210">
    <property type="entry name" value="LRR_N_plant-typ"/>
</dbReference>
<dbReference type="EMBL" id="PSQE01000006">
    <property type="protein sequence ID" value="RHN50279.1"/>
    <property type="molecule type" value="Genomic_DNA"/>
</dbReference>
<dbReference type="Gene3D" id="3.80.10.10">
    <property type="entry name" value="Ribonuclease Inhibitor"/>
    <property type="match status" value="1"/>
</dbReference>
<protein>
    <submittedName>
        <fullName evidence="5">Putative polygalacturonase</fullName>
        <ecNumber evidence="5">3.2.1.15</ecNumber>
    </submittedName>
</protein>
<keyword evidence="3" id="KW-0732">Signal</keyword>
<dbReference type="Pfam" id="PF08263">
    <property type="entry name" value="LRRNT_2"/>
    <property type="match status" value="1"/>
</dbReference>
<organism evidence="5">
    <name type="scientific">Medicago truncatula</name>
    <name type="common">Barrel medic</name>
    <name type="synonym">Medicago tribuloides</name>
    <dbReference type="NCBI Taxonomy" id="3880"/>
    <lineage>
        <taxon>Eukaryota</taxon>
        <taxon>Viridiplantae</taxon>
        <taxon>Streptophyta</taxon>
        <taxon>Embryophyta</taxon>
        <taxon>Tracheophyta</taxon>
        <taxon>Spermatophyta</taxon>
        <taxon>Magnoliopsida</taxon>
        <taxon>eudicotyledons</taxon>
        <taxon>Gunneridae</taxon>
        <taxon>Pentapetalae</taxon>
        <taxon>rosids</taxon>
        <taxon>fabids</taxon>
        <taxon>Fabales</taxon>
        <taxon>Fabaceae</taxon>
        <taxon>Papilionoideae</taxon>
        <taxon>50 kb inversion clade</taxon>
        <taxon>NPAAA clade</taxon>
        <taxon>Hologalegina</taxon>
        <taxon>IRL clade</taxon>
        <taxon>Trifolieae</taxon>
        <taxon>Medicago</taxon>
    </lineage>
</organism>
<keyword evidence="5" id="KW-0326">Glycosidase</keyword>
<dbReference type="InterPro" id="IPR032675">
    <property type="entry name" value="LRR_dom_sf"/>
</dbReference>
<evidence type="ECO:0000313" key="5">
    <source>
        <dbReference type="EMBL" id="RHN50279.1"/>
    </source>
</evidence>
<keyword evidence="5" id="KW-0378">Hydrolase</keyword>
<feature type="domain" description="Leucine-rich repeat-containing N-terminal plant-type" evidence="4">
    <location>
        <begin position="31"/>
        <end position="69"/>
    </location>
</feature>
<dbReference type="GO" id="GO:0004650">
    <property type="term" value="F:polygalacturonase activity"/>
    <property type="evidence" value="ECO:0007669"/>
    <property type="project" value="UniProtKB-EC"/>
</dbReference>
<proteinExistence type="predicted"/>
<feature type="chain" id="PRO_5017458554" evidence="3">
    <location>
        <begin position="22"/>
        <end position="83"/>
    </location>
</feature>
<sequence>MKQFTFLFCMASILCISLVCAQSFQMNKCVETERRALLKFKDALIFGRDYVITSWKGEECCKWIGISCDNMTCNQFGLPRLGF</sequence>
<evidence type="ECO:0000259" key="4">
    <source>
        <dbReference type="Pfam" id="PF08263"/>
    </source>
</evidence>
<dbReference type="EC" id="3.2.1.15" evidence="5"/>
<dbReference type="Proteomes" id="UP000265566">
    <property type="component" value="Chromosome 6"/>
</dbReference>
<gene>
    <name evidence="5" type="ORF">MtrunA17_Chr6g0455741</name>
</gene>
<comment type="caution">
    <text evidence="5">The sequence shown here is derived from an EMBL/GenBank/DDBJ whole genome shotgun (WGS) entry which is preliminary data.</text>
</comment>
<name>A0A396HAG4_MEDTR</name>
<evidence type="ECO:0000256" key="1">
    <source>
        <dbReference type="ARBA" id="ARBA00022614"/>
    </source>
</evidence>
<keyword evidence="1" id="KW-0433">Leucine-rich repeat</keyword>
<reference evidence="5" key="1">
    <citation type="journal article" date="2018" name="Nat. Plants">
        <title>Whole-genome landscape of Medicago truncatula symbiotic genes.</title>
        <authorList>
            <person name="Pecrix Y."/>
            <person name="Gamas P."/>
            <person name="Carrere S."/>
        </authorList>
    </citation>
    <scope>NUCLEOTIDE SEQUENCE</scope>
    <source>
        <tissue evidence="5">Leaves</tissue>
    </source>
</reference>
<dbReference type="Gramene" id="rna34551">
    <property type="protein sequence ID" value="RHN50279.1"/>
    <property type="gene ID" value="gene34551"/>
</dbReference>
<evidence type="ECO:0000256" key="2">
    <source>
        <dbReference type="ARBA" id="ARBA00022737"/>
    </source>
</evidence>